<dbReference type="InterPro" id="IPR012885">
    <property type="entry name" value="F-box_Sdz-33"/>
</dbReference>
<name>A0A2G5T335_9PELO</name>
<reference evidence="3" key="1">
    <citation type="submission" date="2017-10" db="EMBL/GenBank/DDBJ databases">
        <title>Rapid genome shrinkage in a self-fertile nematode reveals novel sperm competition proteins.</title>
        <authorList>
            <person name="Yin D."/>
            <person name="Schwarz E.M."/>
            <person name="Thomas C.G."/>
            <person name="Felde R.L."/>
            <person name="Korf I.F."/>
            <person name="Cutter A.D."/>
            <person name="Schartner C.M."/>
            <person name="Ralston E.J."/>
            <person name="Meyer B.J."/>
            <person name="Haag E.S."/>
        </authorList>
    </citation>
    <scope>NUCLEOTIDE SEQUENCE [LARGE SCALE GENOMIC DNA]</scope>
    <source>
        <strain evidence="3">JU1422</strain>
    </source>
</reference>
<evidence type="ECO:0000313" key="3">
    <source>
        <dbReference type="Proteomes" id="UP000230233"/>
    </source>
</evidence>
<dbReference type="PANTHER" id="PTHR22899">
    <property type="entry name" value="CYCLIN-RELATED F-BOX FAMILY"/>
    <property type="match status" value="1"/>
</dbReference>
<sequence length="271" mass="31275">MRKRPVLILLSDTCYFEFILKMPRSYQMMSSLSSLPVSIQMIDAGERVLQSSMSNQKMNLGEWIKHIGSFSESIDAVFSVEDLKFDIPSLRNTLPRLHHIGINCMKDEPDDRDIFNVQYLLRTFLSYVRNVSLVSVPLGENLSLQHIGTTNLKHLSIVIERGLNLVEVSTWNFETCDIWMMAYQKLLFDLNRFFKLWIKGTNPKLKKLSIYWDTGIIPDWNVLLKELKAIKTEAEEEGTESFIIRNIFGINAEINVDHDGHLAIVTFTLSN</sequence>
<gene>
    <name evidence="2" type="primary">Cnig_chr_X.g26506</name>
    <name evidence="2" type="ORF">B9Z55_026506</name>
</gene>
<feature type="domain" description="Sdz-33 F-box" evidence="1">
    <location>
        <begin position="144"/>
        <end position="210"/>
    </location>
</feature>
<comment type="caution">
    <text evidence="2">The sequence shown here is derived from an EMBL/GenBank/DDBJ whole genome shotgun (WGS) entry which is preliminary data.</text>
</comment>
<accession>A0A2G5T335</accession>
<protein>
    <recommendedName>
        <fullName evidence="1">Sdz-33 F-box domain-containing protein</fullName>
    </recommendedName>
</protein>
<dbReference type="PANTHER" id="PTHR22899:SF0">
    <property type="entry name" value="F-BOX ASSOCIATED DOMAIN-CONTAINING PROTEIN-RELATED"/>
    <property type="match status" value="1"/>
</dbReference>
<proteinExistence type="predicted"/>
<dbReference type="AlphaFoldDB" id="A0A2G5T335"/>
<dbReference type="Proteomes" id="UP000230233">
    <property type="component" value="Chromosome X"/>
</dbReference>
<dbReference type="Pfam" id="PF07735">
    <property type="entry name" value="FBA_2"/>
    <property type="match status" value="1"/>
</dbReference>
<organism evidence="2 3">
    <name type="scientific">Caenorhabditis nigoni</name>
    <dbReference type="NCBI Taxonomy" id="1611254"/>
    <lineage>
        <taxon>Eukaryota</taxon>
        <taxon>Metazoa</taxon>
        <taxon>Ecdysozoa</taxon>
        <taxon>Nematoda</taxon>
        <taxon>Chromadorea</taxon>
        <taxon>Rhabditida</taxon>
        <taxon>Rhabditina</taxon>
        <taxon>Rhabditomorpha</taxon>
        <taxon>Rhabditoidea</taxon>
        <taxon>Rhabditidae</taxon>
        <taxon>Peloderinae</taxon>
        <taxon>Caenorhabditis</taxon>
    </lineage>
</organism>
<dbReference type="InterPro" id="IPR053222">
    <property type="entry name" value="Zygotic_Embryogenesis-Asso"/>
</dbReference>
<keyword evidence="3" id="KW-1185">Reference proteome</keyword>
<dbReference type="EMBL" id="PDUG01000006">
    <property type="protein sequence ID" value="PIC21804.1"/>
    <property type="molecule type" value="Genomic_DNA"/>
</dbReference>
<evidence type="ECO:0000259" key="1">
    <source>
        <dbReference type="Pfam" id="PF07735"/>
    </source>
</evidence>
<evidence type="ECO:0000313" key="2">
    <source>
        <dbReference type="EMBL" id="PIC21804.1"/>
    </source>
</evidence>